<dbReference type="EMBL" id="CP071091">
    <property type="protein sequence ID" value="QSQ14350.1"/>
    <property type="molecule type" value="Genomic_DNA"/>
</dbReference>
<keyword evidence="2" id="KW-1185">Reference proteome</keyword>
<evidence type="ECO:0008006" key="3">
    <source>
        <dbReference type="Google" id="ProtNLM"/>
    </source>
</evidence>
<proteinExistence type="predicted"/>
<evidence type="ECO:0000313" key="1">
    <source>
        <dbReference type="EMBL" id="QSQ14350.1"/>
    </source>
</evidence>
<accession>A0ABX7N9N2</accession>
<reference evidence="1 2" key="1">
    <citation type="submission" date="2021-02" db="EMBL/GenBank/DDBJ databases">
        <title>De Novo genome assembly of isolated myxobacteria.</title>
        <authorList>
            <person name="Stevens D.C."/>
        </authorList>
    </citation>
    <scope>NUCLEOTIDE SEQUENCE [LARGE SCALE GENOMIC DNA]</scope>
    <source>
        <strain evidence="1 2">SCHIC003</strain>
    </source>
</reference>
<dbReference type="RefSeq" id="WP_206716133.1">
    <property type="nucleotide sequence ID" value="NZ_CP071091.1"/>
</dbReference>
<gene>
    <name evidence="1" type="ORF">JY572_39645</name>
</gene>
<dbReference type="Proteomes" id="UP000663090">
    <property type="component" value="Chromosome"/>
</dbReference>
<sequence>MLWSLLSLGVLLSARPPSDEKVFVPCPQSTPEWTEARERLLALDARLGELPDEDDARPTVVALGELLKSRCFEMSREETSPVPEDEPPPALSLKAWWRQGGRAWVESYLELGKPGVRTVVLPPEVRPALARETAASDHRLASLLCSAADRECAKQMEPWAARVEEAFTRERDRQAKSSELDEQISAKCEASARARPTRWRYTAWRSCQGGSIIFNTQPPVVRLRAPTDGWLVIRGRRGHHSFCDEVRAYHLGTGTAWVSQSCSELALYEDDARLGQVNVKATDEARSARVTVGTVSLDLLREMARAVLLADEPMAHGRALAISVPVPKGYRIEWRERKSGISTVGMGGGAGWFSSGQTRLNWAWFPPGRAEPLSGELTWPDSSHPAEDLADRLIVEAEESFKHGCPARAVPTALLDFTEPPGVNRSDAPEGVARPQDELLTALRKWQPPPGCSVRQE</sequence>
<protein>
    <recommendedName>
        <fullName evidence="3">Lipoprotein</fullName>
    </recommendedName>
</protein>
<name>A0ABX7N9N2_9BACT</name>
<evidence type="ECO:0000313" key="2">
    <source>
        <dbReference type="Proteomes" id="UP000663090"/>
    </source>
</evidence>
<organism evidence="1 2">
    <name type="scientific">Myxococcus landrumensis</name>
    <dbReference type="NCBI Taxonomy" id="2813577"/>
    <lineage>
        <taxon>Bacteria</taxon>
        <taxon>Pseudomonadati</taxon>
        <taxon>Myxococcota</taxon>
        <taxon>Myxococcia</taxon>
        <taxon>Myxococcales</taxon>
        <taxon>Cystobacterineae</taxon>
        <taxon>Myxococcaceae</taxon>
        <taxon>Myxococcus</taxon>
    </lineage>
</organism>